<dbReference type="Proteomes" id="UP000052978">
    <property type="component" value="Unassembled WGS sequence"/>
</dbReference>
<dbReference type="eggNOG" id="ENOG502R2XT">
    <property type="taxonomic scope" value="Eukaryota"/>
</dbReference>
<feature type="compositionally biased region" description="Polar residues" evidence="1">
    <location>
        <begin position="927"/>
        <end position="949"/>
    </location>
</feature>
<sequence>MSSGLRAAPRPLYRQYHCPACRGKPRQTSTPSLTKRVGPKRSQHILVKLHPRQRRLLIGSQEPRPERHFRRKEAREVRLESALPAAGSVARAGSASLAYVLMNWPYEINGKDTANFWKLLRLKDHEHLPAKIFFEFQILSDKNYSRYNCPKCGSTGEAENASYRYRLSIKVAESNKLFGITVFGSCLDAFFGLTATDLHRYIQDSSEIPGALDRDATQNLLTKAVETCFVGQSFIFGVTNFEKQHGQGSDSSTFLEQCLGRRREIKELLACQIVLPDPSVAGFTVIDYFRQLLQLSNFRKLHDGSQAPTSHLLALEHSSSDLSSMCSLDSSSDFVESHGRENFLMSWQSSLELTSIVSQLTDEDNFSASEQSKAFDTLHQNRKCISLAEATGSGGCHDAIQCSWSLVSYMDKKSTAQKLGDELGLQANQPSGVHSSHHEIGVTGSNLFLKMQESHEPSNTKSFHSAVEIKKRNSQHELTGHDISTPFSLQERSVCCPPISLRLEEIASGSQDYDLKIWDDLPLSESLNKFLAVIESEIAITPVDASSRKPHLDNGIDELHADLSSLSVTPQGTAGALLTPPIALRASQVTVKANSGKGNFLSNCEANPAASVQDSQPDNTAEAVSVGRNGRDISECFPANASLSALFPASKGLGTTSTLRKSTRIPPRRATISHTHSTSESDHSCLSSKYFKGCGEKSPLEMSEKWMTLCSRRYNDVSDLCSLENKQCRRWPKNQGDSLTICRKLTYSLEALCSSPSRSTDALKEMPYGHIRNNLTQTYVPGHESSYNASADLFDDSAKEMDMATETTKESQDVLLQWGKSSAESHHIESDFSLRSLPENFSQSSQKLSLPNMPASMNPKTCSSPHFPSDSESDVEDSQDFVPCSQSTPVAGFHQTRTHGVKGAFKKLPSFYVDLDSNYKETRISSENEAQQATPRSQKNVKTPSQKSKSPVIPGVTQPEVVNNCSIAECFESDIDEWVPPTTKKAFLPDMLGFQAVGLRKCLAACNSPDQNTLPRKKLKRVKQRTNKRFIKKELNLKNTLTAVVANQKTPNYSSTHSGWISKESVLGLGCGSEVRCCLSFSENWPPSVPETKNAWSPELFSQKVTSTQWLNL</sequence>
<dbReference type="PANTHER" id="PTHR35537">
    <property type="entry name" value="DNA DAMAGE-INDUCIBLE APOPTOSIS SUPPRESSOR PROTEIN DDIAS"/>
    <property type="match status" value="1"/>
</dbReference>
<feature type="region of interest" description="Disordered" evidence="1">
    <location>
        <begin position="923"/>
        <end position="956"/>
    </location>
</feature>
<proteinExistence type="predicted"/>
<dbReference type="GO" id="GO:0005737">
    <property type="term" value="C:cytoplasm"/>
    <property type="evidence" value="ECO:0007669"/>
    <property type="project" value="TreeGrafter"/>
</dbReference>
<feature type="region of interest" description="Disordered" evidence="1">
    <location>
        <begin position="843"/>
        <end position="890"/>
    </location>
</feature>
<accession>S7NNN1</accession>
<organism evidence="2 3">
    <name type="scientific">Myotis brandtii</name>
    <name type="common">Brandt's bat</name>
    <dbReference type="NCBI Taxonomy" id="109478"/>
    <lineage>
        <taxon>Eukaryota</taxon>
        <taxon>Metazoa</taxon>
        <taxon>Chordata</taxon>
        <taxon>Craniata</taxon>
        <taxon>Vertebrata</taxon>
        <taxon>Euteleostomi</taxon>
        <taxon>Mammalia</taxon>
        <taxon>Eutheria</taxon>
        <taxon>Laurasiatheria</taxon>
        <taxon>Chiroptera</taxon>
        <taxon>Yangochiroptera</taxon>
        <taxon>Vespertilionidae</taxon>
        <taxon>Myotis</taxon>
    </lineage>
</organism>
<name>S7NNN1_MYOBR</name>
<dbReference type="EMBL" id="KE164642">
    <property type="protein sequence ID" value="EPQ19309.1"/>
    <property type="molecule type" value="Genomic_DNA"/>
</dbReference>
<gene>
    <name evidence="2" type="ORF">D623_10012563</name>
</gene>
<keyword evidence="3" id="KW-1185">Reference proteome</keyword>
<dbReference type="InterPro" id="IPR012340">
    <property type="entry name" value="NA-bd_OB-fold"/>
</dbReference>
<dbReference type="AlphaFoldDB" id="S7NNN1"/>
<dbReference type="Gene3D" id="2.40.50.140">
    <property type="entry name" value="Nucleic acid-binding proteins"/>
    <property type="match status" value="1"/>
</dbReference>
<dbReference type="PANTHER" id="PTHR35537:SF1">
    <property type="entry name" value="DNA DAMAGE-INDUCED APOPTOSIS SUPPRESSOR PROTEIN"/>
    <property type="match status" value="1"/>
</dbReference>
<dbReference type="GO" id="GO:1902230">
    <property type="term" value="P:negative regulation of intrinsic apoptotic signaling pathway in response to DNA damage"/>
    <property type="evidence" value="ECO:0007669"/>
    <property type="project" value="InterPro"/>
</dbReference>
<dbReference type="SUPFAM" id="SSF50249">
    <property type="entry name" value="Nucleic acid-binding proteins"/>
    <property type="match status" value="1"/>
</dbReference>
<dbReference type="GO" id="GO:0005634">
    <property type="term" value="C:nucleus"/>
    <property type="evidence" value="ECO:0007669"/>
    <property type="project" value="TreeGrafter"/>
</dbReference>
<reference evidence="2 3" key="1">
    <citation type="journal article" date="2013" name="Nat. Commun.">
        <title>Genome analysis reveals insights into physiology and longevity of the Brandt's bat Myotis brandtii.</title>
        <authorList>
            <person name="Seim I."/>
            <person name="Fang X."/>
            <person name="Xiong Z."/>
            <person name="Lobanov A.V."/>
            <person name="Huang Z."/>
            <person name="Ma S."/>
            <person name="Feng Y."/>
            <person name="Turanov A.A."/>
            <person name="Zhu Y."/>
            <person name="Lenz T.L."/>
            <person name="Gerashchenko M.V."/>
            <person name="Fan D."/>
            <person name="Hee Yim S."/>
            <person name="Yao X."/>
            <person name="Jordan D."/>
            <person name="Xiong Y."/>
            <person name="Ma Y."/>
            <person name="Lyapunov A.N."/>
            <person name="Chen G."/>
            <person name="Kulakova O.I."/>
            <person name="Sun Y."/>
            <person name="Lee S.G."/>
            <person name="Bronson R.T."/>
            <person name="Moskalev A.A."/>
            <person name="Sunyaev S.R."/>
            <person name="Zhang G."/>
            <person name="Krogh A."/>
            <person name="Wang J."/>
            <person name="Gladyshev V.N."/>
        </authorList>
    </citation>
    <scope>NUCLEOTIDE SEQUENCE [LARGE SCALE GENOMIC DNA]</scope>
</reference>
<evidence type="ECO:0000313" key="3">
    <source>
        <dbReference type="Proteomes" id="UP000052978"/>
    </source>
</evidence>
<dbReference type="InterPro" id="IPR043522">
    <property type="entry name" value="DDIAS"/>
</dbReference>
<feature type="region of interest" description="Disordered" evidence="1">
    <location>
        <begin position="656"/>
        <end position="681"/>
    </location>
</feature>
<protein>
    <submittedName>
        <fullName evidence="2">Nitric oxide-inducible protein</fullName>
    </submittedName>
</protein>
<feature type="region of interest" description="Disordered" evidence="1">
    <location>
        <begin position="18"/>
        <end position="40"/>
    </location>
</feature>
<evidence type="ECO:0000313" key="2">
    <source>
        <dbReference type="EMBL" id="EPQ19309.1"/>
    </source>
</evidence>
<evidence type="ECO:0000256" key="1">
    <source>
        <dbReference type="SAM" id="MobiDB-lite"/>
    </source>
</evidence>